<dbReference type="EMBL" id="CATOUU010000022">
    <property type="protein sequence ID" value="CAI9913295.1"/>
    <property type="molecule type" value="Genomic_DNA"/>
</dbReference>
<reference evidence="1" key="1">
    <citation type="submission" date="2023-06" db="EMBL/GenBank/DDBJ databases">
        <authorList>
            <person name="Kurt Z."/>
        </authorList>
    </citation>
    <scope>NUCLEOTIDE SEQUENCE</scope>
</reference>
<keyword evidence="3" id="KW-1185">Reference proteome</keyword>
<name>A0AA86N5N9_9EUKA</name>
<accession>A0AA86N5N9</accession>
<protein>
    <submittedName>
        <fullName evidence="2">Hypothetical_protein</fullName>
    </submittedName>
</protein>
<dbReference type="AlphaFoldDB" id="A0AA86N5N9"/>
<comment type="caution">
    <text evidence="1">The sequence shown here is derived from an EMBL/GenBank/DDBJ whole genome shotgun (WGS) entry which is preliminary data.</text>
</comment>
<gene>
    <name evidence="2" type="ORF">HINF_LOCUS53248</name>
    <name evidence="1" type="ORF">HINF_LOCUS940</name>
</gene>
<dbReference type="EMBL" id="CAXDID020000270">
    <property type="protein sequence ID" value="CAL6067906.1"/>
    <property type="molecule type" value="Genomic_DNA"/>
</dbReference>
<evidence type="ECO:0000313" key="2">
    <source>
        <dbReference type="EMBL" id="CAL6067906.1"/>
    </source>
</evidence>
<evidence type="ECO:0000313" key="3">
    <source>
        <dbReference type="Proteomes" id="UP001642409"/>
    </source>
</evidence>
<organism evidence="1">
    <name type="scientific">Hexamita inflata</name>
    <dbReference type="NCBI Taxonomy" id="28002"/>
    <lineage>
        <taxon>Eukaryota</taxon>
        <taxon>Metamonada</taxon>
        <taxon>Diplomonadida</taxon>
        <taxon>Hexamitidae</taxon>
        <taxon>Hexamitinae</taxon>
        <taxon>Hexamita</taxon>
    </lineage>
</organism>
<sequence length="131" mass="15306">MIKERKGFNLNEICNKIQPENQNLKAGQILKGQNITQLIAFKRKTFKLVMSLIKLNLCSGNFQNFANVYVFCHYKIYEESNRLLQIIFVEFSDLILAPNSGLYTLYFINLQLFTGQLHNAFIQFLAEVNYK</sequence>
<proteinExistence type="predicted"/>
<reference evidence="2 3" key="2">
    <citation type="submission" date="2024-07" db="EMBL/GenBank/DDBJ databases">
        <authorList>
            <person name="Akdeniz Z."/>
        </authorList>
    </citation>
    <scope>NUCLEOTIDE SEQUENCE [LARGE SCALE GENOMIC DNA]</scope>
</reference>
<dbReference type="Proteomes" id="UP001642409">
    <property type="component" value="Unassembled WGS sequence"/>
</dbReference>
<evidence type="ECO:0000313" key="1">
    <source>
        <dbReference type="EMBL" id="CAI9913295.1"/>
    </source>
</evidence>